<feature type="domain" description="GST N-terminal" evidence="8">
    <location>
        <begin position="1"/>
        <end position="101"/>
    </location>
</feature>
<evidence type="ECO:0000313" key="11">
    <source>
        <dbReference type="Proteomes" id="UP000596661"/>
    </source>
</evidence>
<dbReference type="OMA" id="QFDIAGS"/>
<dbReference type="Pfam" id="PF02798">
    <property type="entry name" value="GST_N"/>
    <property type="match status" value="1"/>
</dbReference>
<comment type="similarity">
    <text evidence="2">Belongs to the GST superfamily. Phi family.</text>
</comment>
<sequence length="231" mass="26019">MEAQYQPTHKGLWFAFTRNTSTSISSPSTCLPDLTNNHLSFPSMLVINILSSAFYFNQSLISSHQIFQPFGQVPALEDGDLQLFESRAISNYIAEEYSEKGTQLVSSNSKEKAISSVWMEVEAHKFEPAAAKLSWELFYKPMFGMNTDQAVVKENEAKLEKVLDVYENRLTKSKYLGGECIGLADLYHLPNLQCLLGTTLKKLFESRPHVNAWVTDITARPAWSKVLALRG</sequence>
<dbReference type="EnsemblPlants" id="evm.model.01.741.2.5bd9b134.1.5bdae6dd">
    <property type="protein sequence ID" value="cds.evm.model.01.741.2.5bd9b134.1.5bdae6dd"/>
    <property type="gene ID" value="evm.TU.01.741"/>
</dbReference>
<evidence type="ECO:0000256" key="3">
    <source>
        <dbReference type="ARBA" id="ARBA00012452"/>
    </source>
</evidence>
<dbReference type="Proteomes" id="UP000596661">
    <property type="component" value="Chromosome 1"/>
</dbReference>
<evidence type="ECO:0000256" key="5">
    <source>
        <dbReference type="ARBA" id="ARBA00022575"/>
    </source>
</evidence>
<keyword evidence="4" id="KW-0963">Cytoplasm</keyword>
<reference evidence="10" key="1">
    <citation type="submission" date="2018-11" db="EMBL/GenBank/DDBJ databases">
        <authorList>
            <person name="Grassa J C."/>
        </authorList>
    </citation>
    <scope>NUCLEOTIDE SEQUENCE [LARGE SCALE GENOMIC DNA]</scope>
</reference>
<dbReference type="InterPro" id="IPR034347">
    <property type="entry name" value="GST_Phi_C"/>
</dbReference>
<dbReference type="InterPro" id="IPR004046">
    <property type="entry name" value="GST_C"/>
</dbReference>
<dbReference type="PANTHER" id="PTHR43900">
    <property type="entry name" value="GLUTATHIONE S-TRANSFERASE RHO"/>
    <property type="match status" value="1"/>
</dbReference>
<dbReference type="InterPro" id="IPR036249">
    <property type="entry name" value="Thioredoxin-like_sf"/>
</dbReference>
<keyword evidence="5" id="KW-0216">Detoxification</keyword>
<keyword evidence="6" id="KW-0808">Transferase</keyword>
<dbReference type="AlphaFoldDB" id="A0A803NQK7"/>
<feature type="domain" description="GST C-terminal" evidence="9">
    <location>
        <begin position="108"/>
        <end position="231"/>
    </location>
</feature>
<evidence type="ECO:0000256" key="2">
    <source>
        <dbReference type="ARBA" id="ARBA00010128"/>
    </source>
</evidence>
<dbReference type="PROSITE" id="PS50405">
    <property type="entry name" value="GST_CTER"/>
    <property type="match status" value="1"/>
</dbReference>
<dbReference type="GO" id="GO:0043295">
    <property type="term" value="F:glutathione binding"/>
    <property type="evidence" value="ECO:0007669"/>
    <property type="project" value="TreeGrafter"/>
</dbReference>
<dbReference type="FunFam" id="1.20.1050.10:FF:000004">
    <property type="entry name" value="Glutathione S-transferase F2"/>
    <property type="match status" value="1"/>
</dbReference>
<evidence type="ECO:0000313" key="10">
    <source>
        <dbReference type="EnsemblPlants" id="cds.evm.model.01.741.2.5bd9b134.1.5bdae6dd"/>
    </source>
</evidence>
<dbReference type="PANTHER" id="PTHR43900:SF47">
    <property type="entry name" value="GLUTATHIONE S-TRANSFERASE F6-RELATED"/>
    <property type="match status" value="1"/>
</dbReference>
<dbReference type="GO" id="GO:0009407">
    <property type="term" value="P:toxin catabolic process"/>
    <property type="evidence" value="ECO:0007669"/>
    <property type="project" value="UniProtKB-ARBA"/>
</dbReference>
<dbReference type="Gramene" id="evm.model.01.741.2.5bd9b134.1.5bdae6dd">
    <property type="protein sequence ID" value="cds.evm.model.01.741.2.5bd9b134.1.5bdae6dd"/>
    <property type="gene ID" value="evm.TU.01.741"/>
</dbReference>
<dbReference type="SFLD" id="SFLDG00358">
    <property type="entry name" value="Main_(cytGST)"/>
    <property type="match status" value="1"/>
</dbReference>
<proteinExistence type="inferred from homology"/>
<dbReference type="InterPro" id="IPR040079">
    <property type="entry name" value="Glutathione_S-Trfase"/>
</dbReference>
<dbReference type="SUPFAM" id="SSF52833">
    <property type="entry name" value="Thioredoxin-like"/>
    <property type="match status" value="1"/>
</dbReference>
<reference evidence="10" key="2">
    <citation type="submission" date="2021-03" db="UniProtKB">
        <authorList>
            <consortium name="EnsemblPlants"/>
        </authorList>
    </citation>
    <scope>IDENTIFICATION</scope>
</reference>
<dbReference type="SFLD" id="SFLDS00019">
    <property type="entry name" value="Glutathione_Transferase_(cytos"/>
    <property type="match status" value="1"/>
</dbReference>
<evidence type="ECO:0000259" key="8">
    <source>
        <dbReference type="PROSITE" id="PS50404"/>
    </source>
</evidence>
<dbReference type="Gene3D" id="3.40.30.10">
    <property type="entry name" value="Glutaredoxin"/>
    <property type="match status" value="1"/>
</dbReference>
<dbReference type="GO" id="GO:0005829">
    <property type="term" value="C:cytosol"/>
    <property type="evidence" value="ECO:0007669"/>
    <property type="project" value="UniProtKB-SubCell"/>
</dbReference>
<protein>
    <recommendedName>
        <fullName evidence="3">glutathione transferase</fullName>
        <ecNumber evidence="3">2.5.1.18</ecNumber>
    </recommendedName>
</protein>
<evidence type="ECO:0000259" key="9">
    <source>
        <dbReference type="PROSITE" id="PS50405"/>
    </source>
</evidence>
<dbReference type="InterPro" id="IPR004045">
    <property type="entry name" value="Glutathione_S-Trfase_N"/>
</dbReference>
<dbReference type="Pfam" id="PF00043">
    <property type="entry name" value="GST_C"/>
    <property type="match status" value="1"/>
</dbReference>
<keyword evidence="11" id="KW-1185">Reference proteome</keyword>
<comment type="subcellular location">
    <subcellularLocation>
        <location evidence="1">Cytoplasm</location>
        <location evidence="1">Cytosol</location>
    </subcellularLocation>
</comment>
<organism evidence="10 11">
    <name type="scientific">Cannabis sativa</name>
    <name type="common">Hemp</name>
    <name type="synonym">Marijuana</name>
    <dbReference type="NCBI Taxonomy" id="3483"/>
    <lineage>
        <taxon>Eukaryota</taxon>
        <taxon>Viridiplantae</taxon>
        <taxon>Streptophyta</taxon>
        <taxon>Embryophyta</taxon>
        <taxon>Tracheophyta</taxon>
        <taxon>Spermatophyta</taxon>
        <taxon>Magnoliopsida</taxon>
        <taxon>eudicotyledons</taxon>
        <taxon>Gunneridae</taxon>
        <taxon>Pentapetalae</taxon>
        <taxon>rosids</taxon>
        <taxon>fabids</taxon>
        <taxon>Rosales</taxon>
        <taxon>Cannabaceae</taxon>
        <taxon>Cannabis</taxon>
    </lineage>
</organism>
<evidence type="ECO:0000256" key="4">
    <source>
        <dbReference type="ARBA" id="ARBA00022490"/>
    </source>
</evidence>
<comment type="catalytic activity">
    <reaction evidence="7">
        <text>RX + glutathione = an S-substituted glutathione + a halide anion + H(+)</text>
        <dbReference type="Rhea" id="RHEA:16437"/>
        <dbReference type="ChEBI" id="CHEBI:15378"/>
        <dbReference type="ChEBI" id="CHEBI:16042"/>
        <dbReference type="ChEBI" id="CHEBI:17792"/>
        <dbReference type="ChEBI" id="CHEBI:57925"/>
        <dbReference type="ChEBI" id="CHEBI:90779"/>
        <dbReference type="EC" id="2.5.1.18"/>
    </reaction>
</comment>
<accession>A0A803NQK7</accession>
<dbReference type="PROSITE" id="PS50404">
    <property type="entry name" value="GST_NTER"/>
    <property type="match status" value="1"/>
</dbReference>
<evidence type="ECO:0000256" key="6">
    <source>
        <dbReference type="ARBA" id="ARBA00022679"/>
    </source>
</evidence>
<dbReference type="InterPro" id="IPR010987">
    <property type="entry name" value="Glutathione-S-Trfase_C-like"/>
</dbReference>
<dbReference type="CDD" id="cd03187">
    <property type="entry name" value="GST_C_Phi"/>
    <property type="match status" value="1"/>
</dbReference>
<dbReference type="GO" id="GO:0006749">
    <property type="term" value="P:glutathione metabolic process"/>
    <property type="evidence" value="ECO:0007669"/>
    <property type="project" value="TreeGrafter"/>
</dbReference>
<dbReference type="GO" id="GO:0004364">
    <property type="term" value="F:glutathione transferase activity"/>
    <property type="evidence" value="ECO:0007669"/>
    <property type="project" value="UniProtKB-EC"/>
</dbReference>
<dbReference type="EMBL" id="UZAU01000018">
    <property type="status" value="NOT_ANNOTATED_CDS"/>
    <property type="molecule type" value="Genomic_DNA"/>
</dbReference>
<evidence type="ECO:0000256" key="1">
    <source>
        <dbReference type="ARBA" id="ARBA00004514"/>
    </source>
</evidence>
<dbReference type="SUPFAM" id="SSF47616">
    <property type="entry name" value="GST C-terminal domain-like"/>
    <property type="match status" value="1"/>
</dbReference>
<evidence type="ECO:0000256" key="7">
    <source>
        <dbReference type="ARBA" id="ARBA00047960"/>
    </source>
</evidence>
<dbReference type="InterPro" id="IPR036282">
    <property type="entry name" value="Glutathione-S-Trfase_C_sf"/>
</dbReference>
<name>A0A803NQK7_CANSA</name>
<dbReference type="Gene3D" id="1.20.1050.10">
    <property type="match status" value="1"/>
</dbReference>
<dbReference type="EC" id="2.5.1.18" evidence="3"/>